<keyword evidence="6" id="KW-1185">Reference proteome</keyword>
<dbReference type="Proteomes" id="UP001497392">
    <property type="component" value="Unassembled WGS sequence"/>
</dbReference>
<dbReference type="Pfam" id="PF13855">
    <property type="entry name" value="LRR_8"/>
    <property type="match status" value="5"/>
</dbReference>
<feature type="region of interest" description="Disordered" evidence="4">
    <location>
        <begin position="1"/>
        <end position="21"/>
    </location>
</feature>
<evidence type="ECO:0000256" key="3">
    <source>
        <dbReference type="ARBA" id="ARBA00022737"/>
    </source>
</evidence>
<comment type="subcellular location">
    <subcellularLocation>
        <location evidence="1">Cytoplasm</location>
        <location evidence="1">Cytoskeleton</location>
        <location evidence="1">Cilium axoneme</location>
    </subcellularLocation>
</comment>
<evidence type="ECO:0000256" key="4">
    <source>
        <dbReference type="SAM" id="MobiDB-lite"/>
    </source>
</evidence>
<protein>
    <submittedName>
        <fullName evidence="5">G4231 protein</fullName>
    </submittedName>
</protein>
<dbReference type="EMBL" id="CAXHTA020000006">
    <property type="protein sequence ID" value="CAL5221953.1"/>
    <property type="molecule type" value="Genomic_DNA"/>
</dbReference>
<keyword evidence="2" id="KW-0433">Leucine-rich repeat</keyword>
<dbReference type="SMART" id="SM00369">
    <property type="entry name" value="LRR_TYP"/>
    <property type="match status" value="12"/>
</dbReference>
<dbReference type="PANTHER" id="PTHR48051">
    <property type="match status" value="1"/>
</dbReference>
<evidence type="ECO:0000256" key="2">
    <source>
        <dbReference type="ARBA" id="ARBA00022614"/>
    </source>
</evidence>
<proteinExistence type="predicted"/>
<dbReference type="SUPFAM" id="SSF52058">
    <property type="entry name" value="L domain-like"/>
    <property type="match status" value="2"/>
</dbReference>
<dbReference type="InterPro" id="IPR050216">
    <property type="entry name" value="LRR_domain-containing"/>
</dbReference>
<dbReference type="InterPro" id="IPR032675">
    <property type="entry name" value="LRR_dom_sf"/>
</dbReference>
<evidence type="ECO:0000313" key="5">
    <source>
        <dbReference type="EMBL" id="CAL5221953.1"/>
    </source>
</evidence>
<dbReference type="SMART" id="SM00364">
    <property type="entry name" value="LRR_BAC"/>
    <property type="match status" value="7"/>
</dbReference>
<comment type="caution">
    <text evidence="5">The sequence shown here is derived from an EMBL/GenBank/DDBJ whole genome shotgun (WGS) entry which is preliminary data.</text>
</comment>
<sequence>MRPSHVRRAQQPSLDVQEPGKGKALLHVLADGRSTGRYKLSKRQLDEVPEVWQGTSASGGHDGKWWEVVETVALDLSCNNIRSLPVEITNLSESLETLNLCNNPLQGLPGHVSALQQLKVLDVSGTGLPYMPDEIAALPNLVKLLCQGNALSALPDRLGLHQQRVQHVDCSNNKLHELPNGLTAASGLLSLKASHNTISSLRPEVVLAWGRLTSLDISHNCISALPDTVSCLQRLTVLEVSHNCLEGLPEGIGGCTSLVELVCSNNSISCLPESISRLQALKTLDLRANRLSSLPEAACSLKLALLDLADNSLAGLPPQLGRMTTLRALPLSGNPLRGLRSNQPVASTLRTLRNRLEEAPEIETAREPQGSASTRIPAGATSIELRGRGLQQVPDQVWVSAATVQKLDLASNALKALDPGQLASCTALQVLDLSSNAFTEWPLPEGQLPPLRQLRLSSNGRLLSAPQEALQGCAGSLQSLDLSGTPAAAGLDASALPQLKTLCMARCALRQMPIGVYASTDLCSIDVSSNSIAEVHEDISKLTALEELNLMNNSISGLPPKMGLLHGRLRVLMLDGNPLRSIRRPILERGTAAVLEYLQTRLPVP</sequence>
<dbReference type="PANTHER" id="PTHR48051:SF1">
    <property type="entry name" value="RAS SUPPRESSOR PROTEIN 1"/>
    <property type="match status" value="1"/>
</dbReference>
<dbReference type="PROSITE" id="PS51450">
    <property type="entry name" value="LRR"/>
    <property type="match status" value="3"/>
</dbReference>
<dbReference type="InterPro" id="IPR003591">
    <property type="entry name" value="Leu-rich_rpt_typical-subtyp"/>
</dbReference>
<reference evidence="5 6" key="1">
    <citation type="submission" date="2024-06" db="EMBL/GenBank/DDBJ databases">
        <authorList>
            <person name="Kraege A."/>
            <person name="Thomma B."/>
        </authorList>
    </citation>
    <scope>NUCLEOTIDE SEQUENCE [LARGE SCALE GENOMIC DNA]</scope>
</reference>
<evidence type="ECO:0000256" key="1">
    <source>
        <dbReference type="ARBA" id="ARBA00004430"/>
    </source>
</evidence>
<name>A0ABP1FUU3_9CHLO</name>
<evidence type="ECO:0000313" key="6">
    <source>
        <dbReference type="Proteomes" id="UP001497392"/>
    </source>
</evidence>
<organism evidence="5 6">
    <name type="scientific">Coccomyxa viridis</name>
    <dbReference type="NCBI Taxonomy" id="1274662"/>
    <lineage>
        <taxon>Eukaryota</taxon>
        <taxon>Viridiplantae</taxon>
        <taxon>Chlorophyta</taxon>
        <taxon>core chlorophytes</taxon>
        <taxon>Trebouxiophyceae</taxon>
        <taxon>Trebouxiophyceae incertae sedis</taxon>
        <taxon>Coccomyxaceae</taxon>
        <taxon>Coccomyxa</taxon>
    </lineage>
</organism>
<accession>A0ABP1FUU3</accession>
<dbReference type="InterPro" id="IPR001611">
    <property type="entry name" value="Leu-rich_rpt"/>
</dbReference>
<gene>
    <name evidence="5" type="primary">g4231</name>
    <name evidence="5" type="ORF">VP750_LOCUS3612</name>
</gene>
<dbReference type="Gene3D" id="3.80.10.10">
    <property type="entry name" value="Ribonuclease Inhibitor"/>
    <property type="match status" value="4"/>
</dbReference>
<keyword evidence="3" id="KW-0677">Repeat</keyword>